<dbReference type="AlphaFoldDB" id="A0A9Q1JJ46"/>
<keyword evidence="1" id="KW-0694">RNA-binding</keyword>
<dbReference type="CDD" id="cd00590">
    <property type="entry name" value="RRM_SF"/>
    <property type="match status" value="1"/>
</dbReference>
<evidence type="ECO:0000259" key="2">
    <source>
        <dbReference type="PROSITE" id="PS50102"/>
    </source>
</evidence>
<dbReference type="OrthoDB" id="1749483at2759"/>
<accession>A0A9Q1JJ46</accession>
<keyword evidence="4" id="KW-1185">Reference proteome</keyword>
<dbReference type="EMBL" id="JAKOGI010003080">
    <property type="protein sequence ID" value="KAJ8420873.1"/>
    <property type="molecule type" value="Genomic_DNA"/>
</dbReference>
<dbReference type="InterPro" id="IPR000504">
    <property type="entry name" value="RRM_dom"/>
</dbReference>
<comment type="caution">
    <text evidence="3">The sequence shown here is derived from an EMBL/GenBank/DDBJ whole genome shotgun (WGS) entry which is preliminary data.</text>
</comment>
<feature type="domain" description="RRM" evidence="2">
    <location>
        <begin position="17"/>
        <end position="95"/>
    </location>
</feature>
<evidence type="ECO:0000313" key="4">
    <source>
        <dbReference type="Proteomes" id="UP001153076"/>
    </source>
</evidence>
<proteinExistence type="predicted"/>
<dbReference type="InterPro" id="IPR012677">
    <property type="entry name" value="Nucleotide-bd_a/b_plait_sf"/>
</dbReference>
<evidence type="ECO:0000256" key="1">
    <source>
        <dbReference type="PROSITE-ProRule" id="PRU00176"/>
    </source>
</evidence>
<name>A0A9Q1JJ46_9CARY</name>
<evidence type="ECO:0000313" key="3">
    <source>
        <dbReference type="EMBL" id="KAJ8420873.1"/>
    </source>
</evidence>
<organism evidence="3 4">
    <name type="scientific">Carnegiea gigantea</name>
    <dbReference type="NCBI Taxonomy" id="171969"/>
    <lineage>
        <taxon>Eukaryota</taxon>
        <taxon>Viridiplantae</taxon>
        <taxon>Streptophyta</taxon>
        <taxon>Embryophyta</taxon>
        <taxon>Tracheophyta</taxon>
        <taxon>Spermatophyta</taxon>
        <taxon>Magnoliopsida</taxon>
        <taxon>eudicotyledons</taxon>
        <taxon>Gunneridae</taxon>
        <taxon>Pentapetalae</taxon>
        <taxon>Caryophyllales</taxon>
        <taxon>Cactineae</taxon>
        <taxon>Cactaceae</taxon>
        <taxon>Cactoideae</taxon>
        <taxon>Echinocereeae</taxon>
        <taxon>Carnegiea</taxon>
    </lineage>
</organism>
<dbReference type="SUPFAM" id="SSF54928">
    <property type="entry name" value="RNA-binding domain, RBD"/>
    <property type="match status" value="1"/>
</dbReference>
<sequence length="183" mass="21567">MEKTIESIDKEGERKEFSIFVNSIPHTLNQYGLKRVFQKAGRVNDGYIPLRRTRRNETRFSFARFWRHDNVVSSRLMLNNNIVRGNKIHVSMAQYEKVRERGRHNHAYSRKGIHNNVAHGSRKGWSMNIQLEEGTNETKKSQETQQDTSFMQGKFNAKFAKWLTRSLICTSKEPRNIALYLQH</sequence>
<dbReference type="Gene3D" id="3.30.70.330">
    <property type="match status" value="1"/>
</dbReference>
<reference evidence="3" key="1">
    <citation type="submission" date="2022-04" db="EMBL/GenBank/DDBJ databases">
        <title>Carnegiea gigantea Genome sequencing and assembly v2.</title>
        <authorList>
            <person name="Copetti D."/>
            <person name="Sanderson M.J."/>
            <person name="Burquez A."/>
            <person name="Wojciechowski M.F."/>
        </authorList>
    </citation>
    <scope>NUCLEOTIDE SEQUENCE</scope>
    <source>
        <strain evidence="3">SGP5-SGP5p</strain>
        <tissue evidence="3">Aerial part</tissue>
    </source>
</reference>
<gene>
    <name evidence="3" type="ORF">Cgig2_023873</name>
</gene>
<dbReference type="GO" id="GO:0003723">
    <property type="term" value="F:RNA binding"/>
    <property type="evidence" value="ECO:0007669"/>
    <property type="project" value="UniProtKB-UniRule"/>
</dbReference>
<dbReference type="PROSITE" id="PS50102">
    <property type="entry name" value="RRM"/>
    <property type="match status" value="1"/>
</dbReference>
<dbReference type="Pfam" id="PF00076">
    <property type="entry name" value="RRM_1"/>
    <property type="match status" value="1"/>
</dbReference>
<protein>
    <recommendedName>
        <fullName evidence="2">RRM domain-containing protein</fullName>
    </recommendedName>
</protein>
<dbReference type="Proteomes" id="UP001153076">
    <property type="component" value="Unassembled WGS sequence"/>
</dbReference>
<dbReference type="InterPro" id="IPR035979">
    <property type="entry name" value="RBD_domain_sf"/>
</dbReference>